<dbReference type="Pfam" id="PF00202">
    <property type="entry name" value="Aminotran_3"/>
    <property type="match status" value="1"/>
</dbReference>
<feature type="non-terminal residue" evidence="10">
    <location>
        <position position="1"/>
    </location>
</feature>
<name>A0A1E3NJL8_9ASCO</name>
<dbReference type="InterPro" id="IPR050103">
    <property type="entry name" value="Class-III_PLP-dep_AT"/>
</dbReference>
<dbReference type="GO" id="GO:0030170">
    <property type="term" value="F:pyridoxal phosphate binding"/>
    <property type="evidence" value="ECO:0007669"/>
    <property type="project" value="InterPro"/>
</dbReference>
<evidence type="ECO:0000256" key="2">
    <source>
        <dbReference type="ARBA" id="ARBA00004998"/>
    </source>
</evidence>
<keyword evidence="7 8" id="KW-0663">Pyridoxal phosphate</keyword>
<dbReference type="InterPro" id="IPR015422">
    <property type="entry name" value="PyrdxlP-dep_Trfase_small"/>
</dbReference>
<evidence type="ECO:0000256" key="4">
    <source>
        <dbReference type="ARBA" id="ARBA00012924"/>
    </source>
</evidence>
<comment type="catalytic activity">
    <reaction evidence="9">
        <text>a 2-oxocarboxylate + L-ornithine = L-glutamate 5-semialdehyde + an L-alpha-amino acid</text>
        <dbReference type="Rhea" id="RHEA:13877"/>
        <dbReference type="ChEBI" id="CHEBI:35179"/>
        <dbReference type="ChEBI" id="CHEBI:46911"/>
        <dbReference type="ChEBI" id="CHEBI:58066"/>
        <dbReference type="ChEBI" id="CHEBI:59869"/>
        <dbReference type="EC" id="2.6.1.13"/>
    </reaction>
</comment>
<protein>
    <recommendedName>
        <fullName evidence="4 9">Ornithine aminotransferase</fullName>
        <ecNumber evidence="4 9">2.6.1.13</ecNumber>
    </recommendedName>
</protein>
<evidence type="ECO:0000256" key="6">
    <source>
        <dbReference type="ARBA" id="ARBA00022679"/>
    </source>
</evidence>
<dbReference type="Gene3D" id="3.90.1150.10">
    <property type="entry name" value="Aspartate Aminotransferase, domain 1"/>
    <property type="match status" value="1"/>
</dbReference>
<comment type="pathway">
    <text evidence="2 9">Amino-acid biosynthesis; L-proline biosynthesis; L-glutamate 5-semialdehyde from L-ornithine: step 1/1.</text>
</comment>
<dbReference type="GeneID" id="30179076"/>
<dbReference type="GO" id="GO:0055129">
    <property type="term" value="P:L-proline biosynthetic process"/>
    <property type="evidence" value="ECO:0007669"/>
    <property type="project" value="UniProtKB-UniPathway"/>
</dbReference>
<dbReference type="InterPro" id="IPR015424">
    <property type="entry name" value="PyrdxlP-dep_Trfase"/>
</dbReference>
<reference evidence="10 11" key="1">
    <citation type="journal article" date="2016" name="Proc. Natl. Acad. Sci. U.S.A.">
        <title>Comparative genomics of biotechnologically important yeasts.</title>
        <authorList>
            <person name="Riley R."/>
            <person name="Haridas S."/>
            <person name="Wolfe K.H."/>
            <person name="Lopes M.R."/>
            <person name="Hittinger C.T."/>
            <person name="Goeker M."/>
            <person name="Salamov A.A."/>
            <person name="Wisecaver J.H."/>
            <person name="Long T.M."/>
            <person name="Calvey C.H."/>
            <person name="Aerts A.L."/>
            <person name="Barry K.W."/>
            <person name="Choi C."/>
            <person name="Clum A."/>
            <person name="Coughlan A.Y."/>
            <person name="Deshpande S."/>
            <person name="Douglass A.P."/>
            <person name="Hanson S.J."/>
            <person name="Klenk H.-P."/>
            <person name="LaButti K.M."/>
            <person name="Lapidus A."/>
            <person name="Lindquist E.A."/>
            <person name="Lipzen A.M."/>
            <person name="Meier-Kolthoff J.P."/>
            <person name="Ohm R.A."/>
            <person name="Otillar R.P."/>
            <person name="Pangilinan J.L."/>
            <person name="Peng Y."/>
            <person name="Rokas A."/>
            <person name="Rosa C.A."/>
            <person name="Scheuner C."/>
            <person name="Sibirny A.A."/>
            <person name="Slot J.C."/>
            <person name="Stielow J.B."/>
            <person name="Sun H."/>
            <person name="Kurtzman C.P."/>
            <person name="Blackwell M."/>
            <person name="Grigoriev I.V."/>
            <person name="Jeffries T.W."/>
        </authorList>
    </citation>
    <scope>NUCLEOTIDE SEQUENCE [LARGE SCALE GENOMIC DNA]</scope>
    <source>
        <strain evidence="10 11">NRRL Y-2026</strain>
    </source>
</reference>
<dbReference type="InterPro" id="IPR010164">
    <property type="entry name" value="Orn_aminotrans"/>
</dbReference>
<dbReference type="Gene3D" id="3.40.640.10">
    <property type="entry name" value="Type I PLP-dependent aspartate aminotransferase-like (Major domain)"/>
    <property type="match status" value="1"/>
</dbReference>
<dbReference type="PANTHER" id="PTHR11986:SF18">
    <property type="entry name" value="ORNITHINE AMINOTRANSFERASE, MITOCHONDRIAL"/>
    <property type="match status" value="1"/>
</dbReference>
<dbReference type="OrthoDB" id="10261433at2759"/>
<comment type="cofactor">
    <cofactor evidence="1 9">
        <name>pyridoxal 5'-phosphate</name>
        <dbReference type="ChEBI" id="CHEBI:597326"/>
    </cofactor>
</comment>
<sequence>FFPLPVPLAKAKNATLWDIDGNEYIDFLSFFAVANMGHSHPKIVEASCKAIQDCALTNSSFMSPKYAELGDKIEEILGYKRIVCMCTGADATDTATKLARKWGYLKKGIKENEAFVLTTSACYHGLTISTHSFATTKNEKFGPYVPHVGSVSPSGVVVEYGDIDSLATALEKDHATIAAFMVEPIQGSAGIVTPPKGYLKQAYDLCKKYNVLFIADEVQTGLGRAGSILKSWDDGIKPDLVCLGKALAGGVAPLSAVCGVEEVMDVLEYGDIGSTMAANPPATAAAVAALGVLIDEKISEQAKEKGALLRKLLLEEKLEQVASVSGDGVLLAAVLNPASLNKSFNGARLAALCAANGLIVNSAAGGKRIRICPPATISAEDVKKGVKIFAECVRTLDSIE</sequence>
<dbReference type="CDD" id="cd00610">
    <property type="entry name" value="OAT_like"/>
    <property type="match status" value="1"/>
</dbReference>
<evidence type="ECO:0000256" key="9">
    <source>
        <dbReference type="RuleBase" id="RU365036"/>
    </source>
</evidence>
<evidence type="ECO:0000256" key="8">
    <source>
        <dbReference type="RuleBase" id="RU003560"/>
    </source>
</evidence>
<evidence type="ECO:0000313" key="10">
    <source>
        <dbReference type="EMBL" id="ODQ46342.1"/>
    </source>
</evidence>
<dbReference type="PIRSF" id="PIRSF000521">
    <property type="entry name" value="Transaminase_4ab_Lys_Orn"/>
    <property type="match status" value="1"/>
</dbReference>
<dbReference type="GO" id="GO:0042802">
    <property type="term" value="F:identical protein binding"/>
    <property type="evidence" value="ECO:0007669"/>
    <property type="project" value="TreeGrafter"/>
</dbReference>
<dbReference type="GO" id="GO:0004587">
    <property type="term" value="F:ornithine aminotransferase activity"/>
    <property type="evidence" value="ECO:0007669"/>
    <property type="project" value="UniProtKB-EC"/>
</dbReference>
<dbReference type="EMBL" id="KV454003">
    <property type="protein sequence ID" value="ODQ46342.1"/>
    <property type="molecule type" value="Genomic_DNA"/>
</dbReference>
<dbReference type="InterPro" id="IPR015421">
    <property type="entry name" value="PyrdxlP-dep_Trfase_major"/>
</dbReference>
<feature type="non-terminal residue" evidence="10">
    <location>
        <position position="400"/>
    </location>
</feature>
<dbReference type="PANTHER" id="PTHR11986">
    <property type="entry name" value="AMINOTRANSFERASE CLASS III"/>
    <property type="match status" value="1"/>
</dbReference>
<evidence type="ECO:0000313" key="11">
    <source>
        <dbReference type="Proteomes" id="UP000094455"/>
    </source>
</evidence>
<dbReference type="NCBIfam" id="TIGR01885">
    <property type="entry name" value="Orn_aminotrans"/>
    <property type="match status" value="1"/>
</dbReference>
<dbReference type="PROSITE" id="PS00600">
    <property type="entry name" value="AA_TRANSFER_CLASS_3"/>
    <property type="match status" value="1"/>
</dbReference>
<evidence type="ECO:0000256" key="5">
    <source>
        <dbReference type="ARBA" id="ARBA00022576"/>
    </source>
</evidence>
<dbReference type="AlphaFoldDB" id="A0A1E3NJL8"/>
<dbReference type="Proteomes" id="UP000094455">
    <property type="component" value="Unassembled WGS sequence"/>
</dbReference>
<accession>A0A1E3NJL8</accession>
<proteinExistence type="inferred from homology"/>
<dbReference type="InterPro" id="IPR005814">
    <property type="entry name" value="Aminotrans_3"/>
</dbReference>
<gene>
    <name evidence="10" type="ORF">PICMEDRAFT_25367</name>
</gene>
<dbReference type="UniPathway" id="UPA00098">
    <property type="reaction ID" value="UER00358"/>
</dbReference>
<keyword evidence="11" id="KW-1185">Reference proteome</keyword>
<evidence type="ECO:0000256" key="3">
    <source>
        <dbReference type="ARBA" id="ARBA00008954"/>
    </source>
</evidence>
<evidence type="ECO:0000256" key="1">
    <source>
        <dbReference type="ARBA" id="ARBA00001933"/>
    </source>
</evidence>
<dbReference type="SUPFAM" id="SSF53383">
    <property type="entry name" value="PLP-dependent transferases"/>
    <property type="match status" value="1"/>
</dbReference>
<dbReference type="EC" id="2.6.1.13" evidence="4 9"/>
<organism evidence="10 11">
    <name type="scientific">Pichia membranifaciens NRRL Y-2026</name>
    <dbReference type="NCBI Taxonomy" id="763406"/>
    <lineage>
        <taxon>Eukaryota</taxon>
        <taxon>Fungi</taxon>
        <taxon>Dikarya</taxon>
        <taxon>Ascomycota</taxon>
        <taxon>Saccharomycotina</taxon>
        <taxon>Pichiomycetes</taxon>
        <taxon>Pichiales</taxon>
        <taxon>Pichiaceae</taxon>
        <taxon>Pichia</taxon>
    </lineage>
</organism>
<keyword evidence="5 9" id="KW-0032">Aminotransferase</keyword>
<comment type="similarity">
    <text evidence="3 8">Belongs to the class-III pyridoxal-phosphate-dependent aminotransferase family.</text>
</comment>
<dbReference type="STRING" id="763406.A0A1E3NJL8"/>
<evidence type="ECO:0000256" key="7">
    <source>
        <dbReference type="ARBA" id="ARBA00022898"/>
    </source>
</evidence>
<dbReference type="FunFam" id="3.40.640.10:FF:000011">
    <property type="entry name" value="Ornithine aminotransferase"/>
    <property type="match status" value="1"/>
</dbReference>
<keyword evidence="6 9" id="KW-0808">Transferase</keyword>
<dbReference type="RefSeq" id="XP_019017455.1">
    <property type="nucleotide sequence ID" value="XM_019162389.1"/>
</dbReference>
<dbReference type="InterPro" id="IPR049704">
    <property type="entry name" value="Aminotrans_3_PPA_site"/>
</dbReference>